<dbReference type="OrthoDB" id="784962at2759"/>
<evidence type="ECO:0000313" key="4">
    <source>
        <dbReference type="EMBL" id="EDV98650.1"/>
    </source>
</evidence>
<dbReference type="SUPFAM" id="SSF52029">
    <property type="entry name" value="GroEL apical domain-like"/>
    <property type="match status" value="1"/>
</dbReference>
<dbReference type="Proteomes" id="UP000001070">
    <property type="component" value="Unassembled WGS sequence"/>
</dbReference>
<dbReference type="PANTHER" id="PTHR45915:SF2">
    <property type="entry name" value="TOUTATIS, ISOFORM E"/>
    <property type="match status" value="1"/>
</dbReference>
<dbReference type="SUPFAM" id="SSF54849">
    <property type="entry name" value="GroEL-intermediate domain like"/>
    <property type="match status" value="1"/>
</dbReference>
<keyword evidence="5" id="KW-1185">Reference proteome</keyword>
<sequence length="281" mass="31669">MELVVDRLTVDDKKRLVSVPHIRETDKEDADAGIGAGYGALARKSEPEITKDGVTEAKAIELKSMSRLVKTPEKSVQVATNSANNDQYTGKLVSDFMNSEERDGVIAVKAPVFGDSRKSTLIDMGTFPVGIVFDDDADLIKLELKAERLQEQTEGDLKCEQHSVDADTAIRSAKNHEYYKLLHENNTWKLSLALKDLPFVARNPIRKAQMLAHLGNDLLMSKESLEKSTNQLRAACVGQDRFWRRYWKLPKADDIFIEARESAQNDICRYQALESMDDEKH</sequence>
<dbReference type="AlphaFoldDB" id="B4JZ35"/>
<protein>
    <submittedName>
        <fullName evidence="4">GH22409</fullName>
    </submittedName>
</protein>
<dbReference type="HOGENOM" id="CLU_991332_0_0_1"/>
<dbReference type="InterPro" id="IPR027413">
    <property type="entry name" value="GROEL-like_equatorial_sf"/>
</dbReference>
<reference evidence="4 5" key="1">
    <citation type="journal article" date="2007" name="Nature">
        <title>Evolution of genes and genomes on the Drosophila phylogeny.</title>
        <authorList>
            <consortium name="Drosophila 12 Genomes Consortium"/>
            <person name="Clark A.G."/>
            <person name="Eisen M.B."/>
            <person name="Smith D.R."/>
            <person name="Bergman C.M."/>
            <person name="Oliver B."/>
            <person name="Markow T.A."/>
            <person name="Kaufman T.C."/>
            <person name="Kellis M."/>
            <person name="Gelbart W."/>
            <person name="Iyer V.N."/>
            <person name="Pollard D.A."/>
            <person name="Sackton T.B."/>
            <person name="Larracuente A.M."/>
            <person name="Singh N.D."/>
            <person name="Abad J.P."/>
            <person name="Abt D.N."/>
            <person name="Adryan B."/>
            <person name="Aguade M."/>
            <person name="Akashi H."/>
            <person name="Anderson W.W."/>
            <person name="Aquadro C.F."/>
            <person name="Ardell D.H."/>
            <person name="Arguello R."/>
            <person name="Artieri C.G."/>
            <person name="Barbash D.A."/>
            <person name="Barker D."/>
            <person name="Barsanti P."/>
            <person name="Batterham P."/>
            <person name="Batzoglou S."/>
            <person name="Begun D."/>
            <person name="Bhutkar A."/>
            <person name="Blanco E."/>
            <person name="Bosak S.A."/>
            <person name="Bradley R.K."/>
            <person name="Brand A.D."/>
            <person name="Brent M.R."/>
            <person name="Brooks A.N."/>
            <person name="Brown R.H."/>
            <person name="Butlin R.K."/>
            <person name="Caggese C."/>
            <person name="Calvi B.R."/>
            <person name="Bernardo de Carvalho A."/>
            <person name="Caspi A."/>
            <person name="Castrezana S."/>
            <person name="Celniker S.E."/>
            <person name="Chang J.L."/>
            <person name="Chapple C."/>
            <person name="Chatterji S."/>
            <person name="Chinwalla A."/>
            <person name="Civetta A."/>
            <person name="Clifton S.W."/>
            <person name="Comeron J.M."/>
            <person name="Costello J.C."/>
            <person name="Coyne J.A."/>
            <person name="Daub J."/>
            <person name="David R.G."/>
            <person name="Delcher A.L."/>
            <person name="Delehaunty K."/>
            <person name="Do C.B."/>
            <person name="Ebling H."/>
            <person name="Edwards K."/>
            <person name="Eickbush T."/>
            <person name="Evans J.D."/>
            <person name="Filipski A."/>
            <person name="Findeiss S."/>
            <person name="Freyhult E."/>
            <person name="Fulton L."/>
            <person name="Fulton R."/>
            <person name="Garcia A.C."/>
            <person name="Gardiner A."/>
            <person name="Garfield D.A."/>
            <person name="Garvin B.E."/>
            <person name="Gibson G."/>
            <person name="Gilbert D."/>
            <person name="Gnerre S."/>
            <person name="Godfrey J."/>
            <person name="Good R."/>
            <person name="Gotea V."/>
            <person name="Gravely B."/>
            <person name="Greenberg A.J."/>
            <person name="Griffiths-Jones S."/>
            <person name="Gross S."/>
            <person name="Guigo R."/>
            <person name="Gustafson E.A."/>
            <person name="Haerty W."/>
            <person name="Hahn M.W."/>
            <person name="Halligan D.L."/>
            <person name="Halpern A.L."/>
            <person name="Halter G.M."/>
            <person name="Han M.V."/>
            <person name="Heger A."/>
            <person name="Hillier L."/>
            <person name="Hinrichs A.S."/>
            <person name="Holmes I."/>
            <person name="Hoskins R.A."/>
            <person name="Hubisz M.J."/>
            <person name="Hultmark D."/>
            <person name="Huntley M.A."/>
            <person name="Jaffe D.B."/>
            <person name="Jagadeeshan S."/>
            <person name="Jeck W.R."/>
            <person name="Johnson J."/>
            <person name="Jones C.D."/>
            <person name="Jordan W.C."/>
            <person name="Karpen G.H."/>
            <person name="Kataoka E."/>
            <person name="Keightley P.D."/>
            <person name="Kheradpour P."/>
            <person name="Kirkness E.F."/>
            <person name="Koerich L.B."/>
            <person name="Kristiansen K."/>
            <person name="Kudrna D."/>
            <person name="Kulathinal R.J."/>
            <person name="Kumar S."/>
            <person name="Kwok R."/>
            <person name="Lander E."/>
            <person name="Langley C.H."/>
            <person name="Lapoint R."/>
            <person name="Lazzaro B.P."/>
            <person name="Lee S.J."/>
            <person name="Levesque L."/>
            <person name="Li R."/>
            <person name="Lin C.F."/>
            <person name="Lin M.F."/>
            <person name="Lindblad-Toh K."/>
            <person name="Llopart A."/>
            <person name="Long M."/>
            <person name="Low L."/>
            <person name="Lozovsky E."/>
            <person name="Lu J."/>
            <person name="Luo M."/>
            <person name="Machado C.A."/>
            <person name="Makalowski W."/>
            <person name="Marzo M."/>
            <person name="Matsuda M."/>
            <person name="Matzkin L."/>
            <person name="McAllister B."/>
            <person name="McBride C.S."/>
            <person name="McKernan B."/>
            <person name="McKernan K."/>
            <person name="Mendez-Lago M."/>
            <person name="Minx P."/>
            <person name="Mollenhauer M.U."/>
            <person name="Montooth K."/>
            <person name="Mount S.M."/>
            <person name="Mu X."/>
            <person name="Myers E."/>
            <person name="Negre B."/>
            <person name="Newfeld S."/>
            <person name="Nielsen R."/>
            <person name="Noor M.A."/>
            <person name="O'Grady P."/>
            <person name="Pachter L."/>
            <person name="Papaceit M."/>
            <person name="Parisi M.J."/>
            <person name="Parisi M."/>
            <person name="Parts L."/>
            <person name="Pedersen J.S."/>
            <person name="Pesole G."/>
            <person name="Phillippy A.M."/>
            <person name="Ponting C.P."/>
            <person name="Pop M."/>
            <person name="Porcelli D."/>
            <person name="Powell J.R."/>
            <person name="Prohaska S."/>
            <person name="Pruitt K."/>
            <person name="Puig M."/>
            <person name="Quesneville H."/>
            <person name="Ram K.R."/>
            <person name="Rand D."/>
            <person name="Rasmussen M.D."/>
            <person name="Reed L.K."/>
            <person name="Reenan R."/>
            <person name="Reily A."/>
            <person name="Remington K.A."/>
            <person name="Rieger T.T."/>
            <person name="Ritchie M.G."/>
            <person name="Robin C."/>
            <person name="Rogers Y.H."/>
            <person name="Rohde C."/>
            <person name="Rozas J."/>
            <person name="Rubenfield M.J."/>
            <person name="Ruiz A."/>
            <person name="Russo S."/>
            <person name="Salzberg S.L."/>
            <person name="Sanchez-Gracia A."/>
            <person name="Saranga D.J."/>
            <person name="Sato H."/>
            <person name="Schaeffer S.W."/>
            <person name="Schatz M.C."/>
            <person name="Schlenke T."/>
            <person name="Schwartz R."/>
            <person name="Segarra C."/>
            <person name="Singh R.S."/>
            <person name="Sirot L."/>
            <person name="Sirota M."/>
            <person name="Sisneros N.B."/>
            <person name="Smith C.D."/>
            <person name="Smith T.F."/>
            <person name="Spieth J."/>
            <person name="Stage D.E."/>
            <person name="Stark A."/>
            <person name="Stephan W."/>
            <person name="Strausberg R.L."/>
            <person name="Strempel S."/>
            <person name="Sturgill D."/>
            <person name="Sutton G."/>
            <person name="Sutton G.G."/>
            <person name="Tao W."/>
            <person name="Teichmann S."/>
            <person name="Tobari Y.N."/>
            <person name="Tomimura Y."/>
            <person name="Tsolas J.M."/>
            <person name="Valente V.L."/>
            <person name="Venter E."/>
            <person name="Venter J.C."/>
            <person name="Vicario S."/>
            <person name="Vieira F.G."/>
            <person name="Vilella A.J."/>
            <person name="Villasante A."/>
            <person name="Walenz B."/>
            <person name="Wang J."/>
            <person name="Wasserman M."/>
            <person name="Watts T."/>
            <person name="Wilson D."/>
            <person name="Wilson R.K."/>
            <person name="Wing R.A."/>
            <person name="Wolfner M.F."/>
            <person name="Wong A."/>
            <person name="Wong G.K."/>
            <person name="Wu C.I."/>
            <person name="Wu G."/>
            <person name="Yamamoto D."/>
            <person name="Yang H.P."/>
            <person name="Yang S.P."/>
            <person name="Yorke J.A."/>
            <person name="Yoshida K."/>
            <person name="Zdobnov E."/>
            <person name="Zhang P."/>
            <person name="Zhang Y."/>
            <person name="Zimin A.V."/>
            <person name="Baldwin J."/>
            <person name="Abdouelleil A."/>
            <person name="Abdulkadir J."/>
            <person name="Abebe A."/>
            <person name="Abera B."/>
            <person name="Abreu J."/>
            <person name="Acer S.C."/>
            <person name="Aftuck L."/>
            <person name="Alexander A."/>
            <person name="An P."/>
            <person name="Anderson E."/>
            <person name="Anderson S."/>
            <person name="Arachi H."/>
            <person name="Azer M."/>
            <person name="Bachantsang P."/>
            <person name="Barry A."/>
            <person name="Bayul T."/>
            <person name="Berlin A."/>
            <person name="Bessette D."/>
            <person name="Bloom T."/>
            <person name="Blye J."/>
            <person name="Boguslavskiy L."/>
            <person name="Bonnet C."/>
            <person name="Boukhgalter B."/>
            <person name="Bourzgui I."/>
            <person name="Brown A."/>
            <person name="Cahill P."/>
            <person name="Channer S."/>
            <person name="Cheshatsang Y."/>
            <person name="Chuda L."/>
            <person name="Citroen M."/>
            <person name="Collymore A."/>
            <person name="Cooke P."/>
            <person name="Costello M."/>
            <person name="D'Aco K."/>
            <person name="Daza R."/>
            <person name="De Haan G."/>
            <person name="DeGray S."/>
            <person name="DeMaso C."/>
            <person name="Dhargay N."/>
            <person name="Dooley K."/>
            <person name="Dooley E."/>
            <person name="Doricent M."/>
            <person name="Dorje P."/>
            <person name="Dorjee K."/>
            <person name="Dupes A."/>
            <person name="Elong R."/>
            <person name="Falk J."/>
            <person name="Farina A."/>
            <person name="Faro S."/>
            <person name="Ferguson D."/>
            <person name="Fisher S."/>
            <person name="Foley C.D."/>
            <person name="Franke A."/>
            <person name="Friedrich D."/>
            <person name="Gadbois L."/>
            <person name="Gearin G."/>
            <person name="Gearin C.R."/>
            <person name="Giannoukos G."/>
            <person name="Goode T."/>
            <person name="Graham J."/>
            <person name="Grandbois E."/>
            <person name="Grewal S."/>
            <person name="Gyaltsen K."/>
            <person name="Hafez N."/>
            <person name="Hagos B."/>
            <person name="Hall J."/>
            <person name="Henson C."/>
            <person name="Hollinger A."/>
            <person name="Honan T."/>
            <person name="Huard M.D."/>
            <person name="Hughes L."/>
            <person name="Hurhula B."/>
            <person name="Husby M.E."/>
            <person name="Kamat A."/>
            <person name="Kanga B."/>
            <person name="Kashin S."/>
            <person name="Khazanovich D."/>
            <person name="Kisner P."/>
            <person name="Lance K."/>
            <person name="Lara M."/>
            <person name="Lee W."/>
            <person name="Lennon N."/>
            <person name="Letendre F."/>
            <person name="LeVine R."/>
            <person name="Lipovsky A."/>
            <person name="Liu X."/>
            <person name="Liu J."/>
            <person name="Liu S."/>
            <person name="Lokyitsang T."/>
            <person name="Lokyitsang Y."/>
            <person name="Lubonja R."/>
            <person name="Lui A."/>
            <person name="MacDonald P."/>
            <person name="Magnisalis V."/>
            <person name="Maru K."/>
            <person name="Matthews C."/>
            <person name="McCusker W."/>
            <person name="McDonough S."/>
            <person name="Mehta T."/>
            <person name="Meldrim J."/>
            <person name="Meneus L."/>
            <person name="Mihai O."/>
            <person name="Mihalev A."/>
            <person name="Mihova T."/>
            <person name="Mittelman R."/>
            <person name="Mlenga V."/>
            <person name="Montmayeur A."/>
            <person name="Mulrain L."/>
            <person name="Navidi A."/>
            <person name="Naylor J."/>
            <person name="Negash T."/>
            <person name="Nguyen T."/>
            <person name="Nguyen N."/>
            <person name="Nicol R."/>
            <person name="Norbu C."/>
            <person name="Norbu N."/>
            <person name="Novod N."/>
            <person name="O'Neill B."/>
            <person name="Osman S."/>
            <person name="Markiewicz E."/>
            <person name="Oyono O.L."/>
            <person name="Patti C."/>
            <person name="Phunkhang P."/>
            <person name="Pierre F."/>
            <person name="Priest M."/>
            <person name="Raghuraman S."/>
            <person name="Rege F."/>
            <person name="Reyes R."/>
            <person name="Rise C."/>
            <person name="Rogov P."/>
            <person name="Ross K."/>
            <person name="Ryan E."/>
            <person name="Settipalli S."/>
            <person name="Shea T."/>
            <person name="Sherpa N."/>
            <person name="Shi L."/>
            <person name="Shih D."/>
            <person name="Sparrow T."/>
            <person name="Spaulding J."/>
            <person name="Stalker J."/>
            <person name="Stange-Thomann N."/>
            <person name="Stavropoulos S."/>
            <person name="Stone C."/>
            <person name="Strader C."/>
            <person name="Tesfaye S."/>
            <person name="Thomson T."/>
            <person name="Thoulutsang Y."/>
            <person name="Thoulutsang D."/>
            <person name="Topham K."/>
            <person name="Topping I."/>
            <person name="Tsamla T."/>
            <person name="Vassiliev H."/>
            <person name="Vo A."/>
            <person name="Wangchuk T."/>
            <person name="Wangdi T."/>
            <person name="Weiand M."/>
            <person name="Wilkinson J."/>
            <person name="Wilson A."/>
            <person name="Yadav S."/>
            <person name="Young G."/>
            <person name="Yu Q."/>
            <person name="Zembek L."/>
            <person name="Zhong D."/>
            <person name="Zimmer A."/>
            <person name="Zwirko Z."/>
            <person name="Jaffe D.B."/>
            <person name="Alvarez P."/>
            <person name="Brockman W."/>
            <person name="Butler J."/>
            <person name="Chin C."/>
            <person name="Gnerre S."/>
            <person name="Grabherr M."/>
            <person name="Kleber M."/>
            <person name="Mauceli E."/>
            <person name="MacCallum I."/>
        </authorList>
    </citation>
    <scope>NUCLEOTIDE SEQUENCE [LARGE SCALE GENOMIC DNA]</scope>
    <source>
        <strain evidence="5">Tucson 15287-2541.00</strain>
    </source>
</reference>
<dbReference type="InterPro" id="IPR028941">
    <property type="entry name" value="WHIM2_dom"/>
</dbReference>
<dbReference type="STRING" id="7222.B4JZ35"/>
<accession>B4JZ35</accession>
<keyword evidence="2" id="KW-0539">Nucleus</keyword>
<dbReference type="Pfam" id="PF15613">
    <property type="entry name" value="WSD"/>
    <property type="match status" value="1"/>
</dbReference>
<dbReference type="Gene3D" id="1.10.560.10">
    <property type="entry name" value="GroEL-like equatorial domain"/>
    <property type="match status" value="1"/>
</dbReference>
<dbReference type="InParanoid" id="B4JZ35"/>
<proteinExistence type="predicted"/>
<evidence type="ECO:0000313" key="5">
    <source>
        <dbReference type="Proteomes" id="UP000001070"/>
    </source>
</evidence>
<dbReference type="GO" id="GO:0005634">
    <property type="term" value="C:nucleus"/>
    <property type="evidence" value="ECO:0007669"/>
    <property type="project" value="UniProtKB-SubCell"/>
</dbReference>
<organism evidence="5">
    <name type="scientific">Drosophila grimshawi</name>
    <name type="common">Hawaiian fruit fly</name>
    <name type="synonym">Idiomyia grimshawi</name>
    <dbReference type="NCBI Taxonomy" id="7222"/>
    <lineage>
        <taxon>Eukaryota</taxon>
        <taxon>Metazoa</taxon>
        <taxon>Ecdysozoa</taxon>
        <taxon>Arthropoda</taxon>
        <taxon>Hexapoda</taxon>
        <taxon>Insecta</taxon>
        <taxon>Pterygota</taxon>
        <taxon>Neoptera</taxon>
        <taxon>Endopterygota</taxon>
        <taxon>Diptera</taxon>
        <taxon>Brachycera</taxon>
        <taxon>Muscomorpha</taxon>
        <taxon>Ephydroidea</taxon>
        <taxon>Drosophilidae</taxon>
        <taxon>Drosophila</taxon>
        <taxon>Hawaiian Drosophila</taxon>
    </lineage>
</organism>
<evidence type="ECO:0000256" key="2">
    <source>
        <dbReference type="ARBA" id="ARBA00023242"/>
    </source>
</evidence>
<comment type="subcellular location">
    <subcellularLocation>
        <location evidence="1">Nucleus</location>
    </subcellularLocation>
</comment>
<name>B4JZ35_DROGR</name>
<gene>
    <name evidence="4" type="primary">Dgri\GH22409</name>
    <name evidence="4" type="ORF">Dgri_GH22409</name>
</gene>
<evidence type="ECO:0000259" key="3">
    <source>
        <dbReference type="Pfam" id="PF15613"/>
    </source>
</evidence>
<dbReference type="GO" id="GO:0000785">
    <property type="term" value="C:chromatin"/>
    <property type="evidence" value="ECO:0007669"/>
    <property type="project" value="TreeGrafter"/>
</dbReference>
<feature type="domain" description="WHIM2" evidence="3">
    <location>
        <begin position="233"/>
        <end position="277"/>
    </location>
</feature>
<dbReference type="InterPro" id="IPR027409">
    <property type="entry name" value="GroEL-like_apical_dom_sf"/>
</dbReference>
<evidence type="ECO:0000256" key="1">
    <source>
        <dbReference type="ARBA" id="ARBA00004123"/>
    </source>
</evidence>
<dbReference type="InterPro" id="IPR027410">
    <property type="entry name" value="TCP-1-like_intermed_sf"/>
</dbReference>
<dbReference type="Gene3D" id="3.30.260.10">
    <property type="entry name" value="TCP-1-like chaperonin intermediate domain"/>
    <property type="match status" value="1"/>
</dbReference>
<dbReference type="EMBL" id="CH916378">
    <property type="protein sequence ID" value="EDV98650.1"/>
    <property type="molecule type" value="Genomic_DNA"/>
</dbReference>
<dbReference type="PhylomeDB" id="B4JZ35"/>
<dbReference type="PANTHER" id="PTHR45915">
    <property type="entry name" value="TRANSCRIPTION INTERMEDIARY FACTOR"/>
    <property type="match status" value="1"/>
</dbReference>